<dbReference type="GO" id="GO:0004347">
    <property type="term" value="F:glucose-6-phosphate isomerase activity"/>
    <property type="evidence" value="ECO:0007669"/>
    <property type="project" value="UniProtKB-UniRule"/>
</dbReference>
<dbReference type="GO" id="GO:0051156">
    <property type="term" value="P:glucose 6-phosphate metabolic process"/>
    <property type="evidence" value="ECO:0007669"/>
    <property type="project" value="TreeGrafter"/>
</dbReference>
<dbReference type="CDD" id="cd05015">
    <property type="entry name" value="SIS_PGI_1"/>
    <property type="match status" value="1"/>
</dbReference>
<evidence type="ECO:0000256" key="6">
    <source>
        <dbReference type="ARBA" id="ARBA00029321"/>
    </source>
</evidence>
<organism evidence="9 10">
    <name type="scientific">Neptunomonas japonica JAMM 1380</name>
    <dbReference type="NCBI Taxonomy" id="1441457"/>
    <lineage>
        <taxon>Bacteria</taxon>
        <taxon>Pseudomonadati</taxon>
        <taxon>Pseudomonadota</taxon>
        <taxon>Gammaproteobacteria</taxon>
        <taxon>Oceanospirillales</taxon>
        <taxon>Oceanospirillaceae</taxon>
        <taxon>Neptunomonas</taxon>
    </lineage>
</organism>
<comment type="pathway">
    <text evidence="1 7 8">Carbohydrate degradation; glycolysis; D-glyceraldehyde 3-phosphate and glycerone phosphate from D-glucose: step 2/4.</text>
</comment>
<keyword evidence="5 7" id="KW-0413">Isomerase</keyword>
<comment type="catalytic activity">
    <reaction evidence="6 7 8">
        <text>alpha-D-glucose 6-phosphate = beta-D-fructose 6-phosphate</text>
        <dbReference type="Rhea" id="RHEA:11816"/>
        <dbReference type="ChEBI" id="CHEBI:57634"/>
        <dbReference type="ChEBI" id="CHEBI:58225"/>
        <dbReference type="EC" id="5.3.1.9"/>
    </reaction>
</comment>
<dbReference type="InterPro" id="IPR046348">
    <property type="entry name" value="SIS_dom_sf"/>
</dbReference>
<evidence type="ECO:0000256" key="2">
    <source>
        <dbReference type="ARBA" id="ARBA00006604"/>
    </source>
</evidence>
<dbReference type="InterPro" id="IPR035476">
    <property type="entry name" value="SIS_PGI_1"/>
</dbReference>
<dbReference type="PANTHER" id="PTHR11469">
    <property type="entry name" value="GLUCOSE-6-PHOSPHATE ISOMERASE"/>
    <property type="match status" value="1"/>
</dbReference>
<dbReference type="PROSITE" id="PS00174">
    <property type="entry name" value="P_GLUCOSE_ISOMERASE_2"/>
    <property type="match status" value="1"/>
</dbReference>
<dbReference type="GO" id="GO:0006096">
    <property type="term" value="P:glycolytic process"/>
    <property type="evidence" value="ECO:0007669"/>
    <property type="project" value="UniProtKB-UniRule"/>
</dbReference>
<sequence length="561" mass="62473">MSVKESPAWKALEQHADTMQSTHLRDLFLQDTPVDAPANIDKTNSRFDTFSVSNGSLLLDFSKQRITQTTLSLLKNLSRDCQLERWKERLFSGDTINTSENRPALHTALRLPYNSQLSLDNHNIVTDIQANLAHMSSMVARIHAGQWRGYSGLPIDTIVNIGVGGSDLGPLMACKALSDSQPPAGQQLKMHFVSSMDGSQIANLLDQLSPTTTLFIISSKSFTTIDTLSNANTARQWLKSASGVKDELLNRRHFIGVSASPDKMSQWGIPEKSQLNFWDWTGGRYSLWSAIGLPIALRIGMSGFKEMLSGAHAMDEHFKNAPFEENLPVQLGMIGIWNINFLNIHAHAILPYDGRLSHLPAYLEQLEMESNGKSANRQGNSIDYHTCPILWGEIGPNAQHAFYQLLHQGTESVMCDFITPARRYDGFENTELQQQHQLSLANCLAQSRLLALGDSAIEGNDKAPIHKRYRGNQPSTTVLIDELTPYSFGQLIALYEHKVFVQSVIWEVNPFDQWGVELGKKMATELLKPLLNEDAPATFDSSTTGLLNSILSLQTLDKELK</sequence>
<dbReference type="PANTHER" id="PTHR11469:SF1">
    <property type="entry name" value="GLUCOSE-6-PHOSPHATE ISOMERASE"/>
    <property type="match status" value="1"/>
</dbReference>
<dbReference type="InterPro" id="IPR023096">
    <property type="entry name" value="G6P_Isomerase_C"/>
</dbReference>
<dbReference type="EC" id="5.3.1.9" evidence="7"/>
<dbReference type="SUPFAM" id="SSF53697">
    <property type="entry name" value="SIS domain"/>
    <property type="match status" value="1"/>
</dbReference>
<dbReference type="InterPro" id="IPR035482">
    <property type="entry name" value="SIS_PGI_2"/>
</dbReference>
<dbReference type="Gene3D" id="3.40.50.10490">
    <property type="entry name" value="Glucose-6-phosphate isomerase like protein, domain 1"/>
    <property type="match status" value="2"/>
</dbReference>
<dbReference type="GO" id="GO:0048029">
    <property type="term" value="F:monosaccharide binding"/>
    <property type="evidence" value="ECO:0007669"/>
    <property type="project" value="TreeGrafter"/>
</dbReference>
<evidence type="ECO:0000256" key="8">
    <source>
        <dbReference type="RuleBase" id="RU000612"/>
    </source>
</evidence>
<dbReference type="AlphaFoldDB" id="A0A7R6PGT1"/>
<dbReference type="UniPathway" id="UPA00138"/>
<evidence type="ECO:0000256" key="3">
    <source>
        <dbReference type="ARBA" id="ARBA00022432"/>
    </source>
</evidence>
<keyword evidence="7" id="KW-0963">Cytoplasm</keyword>
<feature type="active site" evidence="7">
    <location>
        <position position="400"/>
    </location>
</feature>
<dbReference type="InterPro" id="IPR018189">
    <property type="entry name" value="Phosphoglucose_isomerase_CS"/>
</dbReference>
<comment type="similarity">
    <text evidence="2 7 8">Belongs to the GPI family.</text>
</comment>
<dbReference type="EMBL" id="AP014546">
    <property type="protein sequence ID" value="BBB28881.1"/>
    <property type="molecule type" value="Genomic_DNA"/>
</dbReference>
<dbReference type="CDD" id="cd05016">
    <property type="entry name" value="SIS_PGI_2"/>
    <property type="match status" value="1"/>
</dbReference>
<dbReference type="PROSITE" id="PS51463">
    <property type="entry name" value="P_GLUCOSE_ISOMERASE_3"/>
    <property type="match status" value="1"/>
</dbReference>
<keyword evidence="4 7" id="KW-0324">Glycolysis</keyword>
<evidence type="ECO:0000256" key="5">
    <source>
        <dbReference type="ARBA" id="ARBA00023235"/>
    </source>
</evidence>
<keyword evidence="3 7" id="KW-0312">Gluconeogenesis</keyword>
<dbReference type="HAMAP" id="MF_00473">
    <property type="entry name" value="G6P_isomerase"/>
    <property type="match status" value="1"/>
</dbReference>
<gene>
    <name evidence="7 9" type="primary">pgi</name>
    <name evidence="9" type="ORF">NEJAP_0924</name>
</gene>
<dbReference type="KEGG" id="njp:NEJAP_0924"/>
<feature type="active site" evidence="7">
    <location>
        <position position="520"/>
    </location>
</feature>
<dbReference type="PRINTS" id="PR00662">
    <property type="entry name" value="G6PISOMERASE"/>
</dbReference>
<reference evidence="9 10" key="1">
    <citation type="journal article" date="2008" name="Int. J. Syst. Evol. Microbiol.">
        <title>Neptunomonas japonica sp. nov., an Osedax japonicus symbiont-like bacterium isolated from sediment adjacent to sperm whale carcasses off Kagoshima, Japan.</title>
        <authorList>
            <person name="Miyazaki M."/>
            <person name="Nogi Y."/>
            <person name="Fujiwara Y."/>
            <person name="Kawato M."/>
            <person name="Kubokawa K."/>
            <person name="Horikoshi K."/>
        </authorList>
    </citation>
    <scope>NUCLEOTIDE SEQUENCE [LARGE SCALE GENOMIC DNA]</scope>
    <source>
        <strain evidence="9 10">JAMM 1380</strain>
    </source>
</reference>
<dbReference type="Gene3D" id="1.10.1390.10">
    <property type="match status" value="1"/>
</dbReference>
<dbReference type="GO" id="GO:0006094">
    <property type="term" value="P:gluconeogenesis"/>
    <property type="evidence" value="ECO:0007669"/>
    <property type="project" value="UniProtKB-UniRule"/>
</dbReference>
<dbReference type="UniPathway" id="UPA00109">
    <property type="reaction ID" value="UER00181"/>
</dbReference>
<name>A0A7R6PGT1_9GAMM</name>
<comment type="subcellular location">
    <subcellularLocation>
        <location evidence="7">Cytoplasm</location>
    </subcellularLocation>
</comment>
<comment type="pathway">
    <text evidence="7">Carbohydrate biosynthesis; gluconeogenesis.</text>
</comment>
<evidence type="ECO:0000256" key="1">
    <source>
        <dbReference type="ARBA" id="ARBA00004926"/>
    </source>
</evidence>
<evidence type="ECO:0000313" key="10">
    <source>
        <dbReference type="Proteomes" id="UP000595332"/>
    </source>
</evidence>
<dbReference type="RefSeq" id="WP_201349535.1">
    <property type="nucleotide sequence ID" value="NZ_AP014546.1"/>
</dbReference>
<protein>
    <recommendedName>
        <fullName evidence="7">Glucose-6-phosphate isomerase</fullName>
        <shortName evidence="7">GPI</shortName>
        <ecNumber evidence="7">5.3.1.9</ecNumber>
    </recommendedName>
    <alternativeName>
        <fullName evidence="7">Phosphoglucose isomerase</fullName>
        <shortName evidence="7">PGI</shortName>
    </alternativeName>
    <alternativeName>
        <fullName evidence="7">Phosphohexose isomerase</fullName>
        <shortName evidence="7">PHI</shortName>
    </alternativeName>
</protein>
<dbReference type="Proteomes" id="UP000595332">
    <property type="component" value="Chromosome"/>
</dbReference>
<dbReference type="GO" id="GO:0005829">
    <property type="term" value="C:cytosol"/>
    <property type="evidence" value="ECO:0007669"/>
    <property type="project" value="TreeGrafter"/>
</dbReference>
<dbReference type="GO" id="GO:0097367">
    <property type="term" value="F:carbohydrate derivative binding"/>
    <property type="evidence" value="ECO:0007669"/>
    <property type="project" value="InterPro"/>
</dbReference>
<dbReference type="Pfam" id="PF00342">
    <property type="entry name" value="PGI"/>
    <property type="match status" value="1"/>
</dbReference>
<dbReference type="NCBIfam" id="NF001211">
    <property type="entry name" value="PRK00179.1"/>
    <property type="match status" value="1"/>
</dbReference>
<evidence type="ECO:0000256" key="4">
    <source>
        <dbReference type="ARBA" id="ARBA00023152"/>
    </source>
</evidence>
<dbReference type="InterPro" id="IPR001672">
    <property type="entry name" value="G6P_Isomerase"/>
</dbReference>
<evidence type="ECO:0000313" key="9">
    <source>
        <dbReference type="EMBL" id="BBB28881.1"/>
    </source>
</evidence>
<feature type="active site" description="Proton donor" evidence="7">
    <location>
        <position position="369"/>
    </location>
</feature>
<keyword evidence="10" id="KW-1185">Reference proteome</keyword>
<evidence type="ECO:0000256" key="7">
    <source>
        <dbReference type="HAMAP-Rule" id="MF_00473"/>
    </source>
</evidence>
<proteinExistence type="inferred from homology"/>
<accession>A0A7R6PGT1</accession>
<comment type="function">
    <text evidence="7">Catalyzes the reversible isomerization of glucose-6-phosphate to fructose-6-phosphate.</text>
</comment>